<reference evidence="2 3" key="1">
    <citation type="journal article" date="2024" name="IMA Fungus">
        <title>Apiospora arundinis, a panoply of carbohydrate-active enzymes and secondary metabolites.</title>
        <authorList>
            <person name="Sorensen T."/>
            <person name="Petersen C."/>
            <person name="Muurmann A.T."/>
            <person name="Christiansen J.V."/>
            <person name="Brundto M.L."/>
            <person name="Overgaard C.K."/>
            <person name="Boysen A.T."/>
            <person name="Wollenberg R.D."/>
            <person name="Larsen T.O."/>
            <person name="Sorensen J.L."/>
            <person name="Nielsen K.L."/>
            <person name="Sondergaard T.E."/>
        </authorList>
    </citation>
    <scope>NUCLEOTIDE SEQUENCE [LARGE SCALE GENOMIC DNA]</scope>
    <source>
        <strain evidence="2 3">AAU 773</strain>
    </source>
</reference>
<organism evidence="2 3">
    <name type="scientific">Apiospora arundinis</name>
    <dbReference type="NCBI Taxonomy" id="335852"/>
    <lineage>
        <taxon>Eukaryota</taxon>
        <taxon>Fungi</taxon>
        <taxon>Dikarya</taxon>
        <taxon>Ascomycota</taxon>
        <taxon>Pezizomycotina</taxon>
        <taxon>Sordariomycetes</taxon>
        <taxon>Xylariomycetidae</taxon>
        <taxon>Amphisphaeriales</taxon>
        <taxon>Apiosporaceae</taxon>
        <taxon>Apiospora</taxon>
    </lineage>
</organism>
<evidence type="ECO:0000313" key="3">
    <source>
        <dbReference type="Proteomes" id="UP001390339"/>
    </source>
</evidence>
<name>A0ABR2HZ96_9PEZI</name>
<accession>A0ABR2HZ96</accession>
<dbReference type="EMBL" id="JAPCWZ010000007">
    <property type="protein sequence ID" value="KAK8855424.1"/>
    <property type="molecule type" value="Genomic_DNA"/>
</dbReference>
<dbReference type="Proteomes" id="UP001390339">
    <property type="component" value="Unassembled WGS sequence"/>
</dbReference>
<protein>
    <submittedName>
        <fullName evidence="2">Uncharacterized protein</fullName>
    </submittedName>
</protein>
<feature type="region of interest" description="Disordered" evidence="1">
    <location>
        <begin position="91"/>
        <end position="141"/>
    </location>
</feature>
<proteinExistence type="predicted"/>
<gene>
    <name evidence="2" type="ORF">PGQ11_011336</name>
</gene>
<evidence type="ECO:0000313" key="2">
    <source>
        <dbReference type="EMBL" id="KAK8855424.1"/>
    </source>
</evidence>
<evidence type="ECO:0000256" key="1">
    <source>
        <dbReference type="SAM" id="MobiDB-lite"/>
    </source>
</evidence>
<comment type="caution">
    <text evidence="2">The sequence shown here is derived from an EMBL/GenBank/DDBJ whole genome shotgun (WGS) entry which is preliminary data.</text>
</comment>
<sequence>MVTVKPLPPRALSGDTSVSNLPLFNNLAYFEVQRRGATRQIKPDFWVRTRCRDPGCSTTGDGECTGHWWPVEDMQRIKDIPSVLAALSVVDPESVSLPEPDEDEEEELRDDDPTPELEPVEEAEGGCEDEQQPSQEADANGSVVLSKPRYFKFAPLENDPIEEGRELAEASDVKLPKHKPVPKLCFDLNPALSPAILPLSEEEQIAELYRQGLLYELAKDDAHWAGFSFDAIHPSEPLYTIQHATKRRKKKPGASTALPNGDYVSDEVWDLLSQFSDVDAFDLVMLEDEGSDLESWAGSDLD</sequence>
<feature type="compositionally biased region" description="Acidic residues" evidence="1">
    <location>
        <begin position="99"/>
        <end position="131"/>
    </location>
</feature>
<keyword evidence="3" id="KW-1185">Reference proteome</keyword>